<evidence type="ECO:0000313" key="1">
    <source>
        <dbReference type="EMBL" id="MBD7946227.1"/>
    </source>
</evidence>
<dbReference type="Proteomes" id="UP000640786">
    <property type="component" value="Unassembled WGS sequence"/>
</dbReference>
<keyword evidence="2" id="KW-1185">Reference proteome</keyword>
<comment type="caution">
    <text evidence="1">The sequence shown here is derived from an EMBL/GenBank/DDBJ whole genome shotgun (WGS) entry which is preliminary data.</text>
</comment>
<dbReference type="EMBL" id="JACSQO010000014">
    <property type="protein sequence ID" value="MBD7946227.1"/>
    <property type="molecule type" value="Genomic_DNA"/>
</dbReference>
<organism evidence="1 2">
    <name type="scientific">Psychrobacillus faecigallinarum</name>
    <dbReference type="NCBI Taxonomy" id="2762235"/>
    <lineage>
        <taxon>Bacteria</taxon>
        <taxon>Bacillati</taxon>
        <taxon>Bacillota</taxon>
        <taxon>Bacilli</taxon>
        <taxon>Bacillales</taxon>
        <taxon>Bacillaceae</taxon>
        <taxon>Psychrobacillus</taxon>
    </lineage>
</organism>
<evidence type="ECO:0000313" key="2">
    <source>
        <dbReference type="Proteomes" id="UP000640786"/>
    </source>
</evidence>
<dbReference type="InterPro" id="IPR025072">
    <property type="entry name" value="Fur_reg_FbpA"/>
</dbReference>
<reference evidence="1 2" key="1">
    <citation type="submission" date="2020-08" db="EMBL/GenBank/DDBJ databases">
        <title>A Genomic Blueprint of the Chicken Gut Microbiome.</title>
        <authorList>
            <person name="Gilroy R."/>
            <person name="Ravi A."/>
            <person name="Getino M."/>
            <person name="Pursley I."/>
            <person name="Horton D.L."/>
            <person name="Alikhan N.-F."/>
            <person name="Baker D."/>
            <person name="Gharbi K."/>
            <person name="Hall N."/>
            <person name="Watson M."/>
            <person name="Adriaenssens E.M."/>
            <person name="Foster-Nyarko E."/>
            <person name="Jarju S."/>
            <person name="Secka A."/>
            <person name="Antonio M."/>
            <person name="Oren A."/>
            <person name="Chaudhuri R."/>
            <person name="La Ragione R.M."/>
            <person name="Hildebrand F."/>
            <person name="Pallen M.J."/>
        </authorList>
    </citation>
    <scope>NUCLEOTIDE SEQUENCE [LARGE SCALE GENOMIC DNA]</scope>
    <source>
        <strain evidence="1 2">Sa2BUA9</strain>
    </source>
</reference>
<dbReference type="RefSeq" id="WP_144541359.1">
    <property type="nucleotide sequence ID" value="NZ_JACSQO010000014.1"/>
</dbReference>
<accession>A0ABR8RF26</accession>
<dbReference type="Pfam" id="PF13076">
    <property type="entry name" value="Fur_reg_FbpA"/>
    <property type="match status" value="1"/>
</dbReference>
<name>A0ABR8RF26_9BACI</name>
<proteinExistence type="predicted"/>
<protein>
    <submittedName>
        <fullName evidence="1">Fur-regulated basic protein FbpA</fullName>
    </submittedName>
</protein>
<gene>
    <name evidence="1" type="primary">fbpA</name>
    <name evidence="1" type="ORF">H9650_19170</name>
</gene>
<sequence>MMIQKDTQTEQRRDNIIEDLVNKGVFKIDGKQLYELNFYELMKQYINEEKQTN</sequence>